<keyword evidence="1" id="KW-0812">Transmembrane</keyword>
<proteinExistence type="predicted"/>
<feature type="transmembrane region" description="Helical" evidence="1">
    <location>
        <begin position="95"/>
        <end position="119"/>
    </location>
</feature>
<keyword evidence="1" id="KW-1133">Transmembrane helix</keyword>
<dbReference type="OrthoDB" id="3341077at2759"/>
<dbReference type="EMBL" id="KL142405">
    <property type="protein sequence ID" value="KDR68897.1"/>
    <property type="molecule type" value="Genomic_DNA"/>
</dbReference>
<feature type="transmembrane region" description="Helical" evidence="1">
    <location>
        <begin position="179"/>
        <end position="203"/>
    </location>
</feature>
<evidence type="ECO:0000256" key="1">
    <source>
        <dbReference type="SAM" id="Phobius"/>
    </source>
</evidence>
<accession>A0A067SFX9</accession>
<evidence type="ECO:0000313" key="3">
    <source>
        <dbReference type="Proteomes" id="UP000027222"/>
    </source>
</evidence>
<dbReference type="HOGENOM" id="CLU_044614_8_1_1"/>
<dbReference type="AlphaFoldDB" id="A0A067SFX9"/>
<feature type="transmembrane region" description="Helical" evidence="1">
    <location>
        <begin position="215"/>
        <end position="235"/>
    </location>
</feature>
<organism evidence="2 3">
    <name type="scientific">Galerina marginata (strain CBS 339.88)</name>
    <dbReference type="NCBI Taxonomy" id="685588"/>
    <lineage>
        <taxon>Eukaryota</taxon>
        <taxon>Fungi</taxon>
        <taxon>Dikarya</taxon>
        <taxon>Basidiomycota</taxon>
        <taxon>Agaricomycotina</taxon>
        <taxon>Agaricomycetes</taxon>
        <taxon>Agaricomycetidae</taxon>
        <taxon>Agaricales</taxon>
        <taxon>Agaricineae</taxon>
        <taxon>Strophariaceae</taxon>
        <taxon>Galerina</taxon>
    </lineage>
</organism>
<feature type="transmembrane region" description="Helical" evidence="1">
    <location>
        <begin position="12"/>
        <end position="32"/>
    </location>
</feature>
<dbReference type="Proteomes" id="UP000027222">
    <property type="component" value="Unassembled WGS sequence"/>
</dbReference>
<keyword evidence="3" id="KW-1185">Reference proteome</keyword>
<name>A0A067SFX9_GALM3</name>
<protein>
    <submittedName>
        <fullName evidence="2">Uncharacterized protein</fullName>
    </submittedName>
</protein>
<reference evidence="3" key="1">
    <citation type="journal article" date="2014" name="Proc. Natl. Acad. Sci. U.S.A.">
        <title>Extensive sampling of basidiomycete genomes demonstrates inadequacy of the white-rot/brown-rot paradigm for wood decay fungi.</title>
        <authorList>
            <person name="Riley R."/>
            <person name="Salamov A.A."/>
            <person name="Brown D.W."/>
            <person name="Nagy L.G."/>
            <person name="Floudas D."/>
            <person name="Held B.W."/>
            <person name="Levasseur A."/>
            <person name="Lombard V."/>
            <person name="Morin E."/>
            <person name="Otillar R."/>
            <person name="Lindquist E.A."/>
            <person name="Sun H."/>
            <person name="LaButti K.M."/>
            <person name="Schmutz J."/>
            <person name="Jabbour D."/>
            <person name="Luo H."/>
            <person name="Baker S.E."/>
            <person name="Pisabarro A.G."/>
            <person name="Walton J.D."/>
            <person name="Blanchette R.A."/>
            <person name="Henrissat B."/>
            <person name="Martin F."/>
            <person name="Cullen D."/>
            <person name="Hibbett D.S."/>
            <person name="Grigoriev I.V."/>
        </authorList>
    </citation>
    <scope>NUCLEOTIDE SEQUENCE [LARGE SCALE GENOMIC DNA]</scope>
    <source>
        <strain evidence="3">CBS 339.88</strain>
    </source>
</reference>
<keyword evidence="1" id="KW-0472">Membrane</keyword>
<evidence type="ECO:0000313" key="2">
    <source>
        <dbReference type="EMBL" id="KDR68897.1"/>
    </source>
</evidence>
<gene>
    <name evidence="2" type="ORF">GALMADRAFT_145919</name>
</gene>
<feature type="transmembrane region" description="Helical" evidence="1">
    <location>
        <begin position="139"/>
        <end position="159"/>
    </location>
</feature>
<sequence>MVGLDEKESLVLGAILESIFYGAYCILFAQYLNLRAKSGGTKLVFLDVLRSDAPNASSIDFGTTVALSALYSCIDFISQGVLIYRCWVVWGGNPFLIIIPSILAFTSFTIAITLVGEIISVGNGEGGLPPWFTPLGTTSFSVSLSVNTIITGLLILKLVDVHRRLGKGHDHSGSGGLKLVQLISFLIESGMLSFVTQLIWVVLFSLEDKNFGSDAIGGVTTLACGIAPTAVIVRVSMGRSYETRLTNVSASALNFSAPMSVHAASVTATSGGQEQKDYKTSNGAAEFDLHVLENGRYEY</sequence>